<feature type="compositionally biased region" description="Basic residues" evidence="1">
    <location>
        <begin position="13"/>
        <end position="25"/>
    </location>
</feature>
<evidence type="ECO:0000256" key="1">
    <source>
        <dbReference type="SAM" id="MobiDB-lite"/>
    </source>
</evidence>
<evidence type="ECO:0000313" key="3">
    <source>
        <dbReference type="EMBL" id="QFG75007.1"/>
    </source>
</evidence>
<feature type="transmembrane region" description="Helical" evidence="2">
    <location>
        <begin position="148"/>
        <end position="166"/>
    </location>
</feature>
<dbReference type="EMBL" id="MN448296">
    <property type="protein sequence ID" value="QFG75007.1"/>
    <property type="molecule type" value="Genomic_DNA"/>
</dbReference>
<organism evidence="3">
    <name type="scientific">Megaviridae environmental sample</name>
    <dbReference type="NCBI Taxonomy" id="1737588"/>
    <lineage>
        <taxon>Viruses</taxon>
        <taxon>Varidnaviria</taxon>
        <taxon>Bamfordvirae</taxon>
        <taxon>Nucleocytoviricota</taxon>
        <taxon>Megaviricetes</taxon>
        <taxon>Imitervirales</taxon>
        <taxon>Mimiviridae</taxon>
        <taxon>environmental samples</taxon>
    </lineage>
</organism>
<feature type="compositionally biased region" description="Polar residues" evidence="1">
    <location>
        <begin position="1"/>
        <end position="12"/>
    </location>
</feature>
<reference evidence="3" key="1">
    <citation type="journal article" date="2019" name="Philos. Trans. R. Soc. Lond., B, Biol. Sci.">
        <title>Targeted metagenomic recovery of four divergent viruses reveals shared and distinctive characteristics of giant viruses of marine eukaryotes.</title>
        <authorList>
            <person name="Needham D.M."/>
            <person name="Poirier C."/>
            <person name="Hehenberger E."/>
            <person name="Jimenez V."/>
            <person name="Swalwell J.E."/>
            <person name="Santoro A.E."/>
            <person name="Worden A.Z."/>
        </authorList>
    </citation>
    <scope>NUCLEOTIDE SEQUENCE</scope>
    <source>
        <strain evidence="3">OPacV-421</strain>
    </source>
</reference>
<feature type="region of interest" description="Disordered" evidence="1">
    <location>
        <begin position="1"/>
        <end position="25"/>
    </location>
</feature>
<proteinExistence type="predicted"/>
<sequence>MSSLGYSTYGNKQNKHTRKHKHFNHLKKTLHTTEDSDSDDDDFLQPHTHKNKYMHSANQHKLVESMQGTGPDLSTTNSDKSMNLPNSANETNEVNEANWAHSFNHTNIFNKKEQDNTQINHLLEKMNNIILLLEENYDEKKGSVIEEVILYCFLGIFIIYLVDSFVKVGKYVR</sequence>
<name>A0A5J6VN19_9VIRU</name>
<keyword evidence="2" id="KW-0472">Membrane</keyword>
<protein>
    <submittedName>
        <fullName evidence="3">Uncharacterized protein</fullName>
    </submittedName>
</protein>
<accession>A0A5J6VN19</accession>
<evidence type="ECO:0000256" key="2">
    <source>
        <dbReference type="SAM" id="Phobius"/>
    </source>
</evidence>
<keyword evidence="2" id="KW-0812">Transmembrane</keyword>
<keyword evidence="2" id="KW-1133">Transmembrane helix</keyword>